<dbReference type="GO" id="GO:0046872">
    <property type="term" value="F:metal ion binding"/>
    <property type="evidence" value="ECO:0007669"/>
    <property type="project" value="UniProtKB-KW"/>
</dbReference>
<dbReference type="CDD" id="cd03430">
    <property type="entry name" value="NUDIX_GDPMH_NudD"/>
    <property type="match status" value="1"/>
</dbReference>
<dbReference type="InterPro" id="IPR000086">
    <property type="entry name" value="NUDIX_hydrolase_dom"/>
</dbReference>
<dbReference type="GO" id="GO:0008727">
    <property type="term" value="F:GDP-mannose mannosyl hydrolase activity"/>
    <property type="evidence" value="ECO:0007669"/>
    <property type="project" value="InterPro"/>
</dbReference>
<evidence type="ECO:0000256" key="4">
    <source>
        <dbReference type="PIRSR" id="PIRSR037599-1"/>
    </source>
</evidence>
<dbReference type="PATRIC" id="fig|292.27.peg.8204"/>
<gene>
    <name evidence="8" type="ORF">VL15_35890</name>
</gene>
<dbReference type="InterPro" id="IPR015797">
    <property type="entry name" value="NUDIX_hydrolase-like_dom_sf"/>
</dbReference>
<dbReference type="SUPFAM" id="SSF55811">
    <property type="entry name" value="Nudix"/>
    <property type="match status" value="1"/>
</dbReference>
<evidence type="ECO:0000313" key="9">
    <source>
        <dbReference type="Proteomes" id="UP000036338"/>
    </source>
</evidence>
<dbReference type="EMBL" id="LDWR01000079">
    <property type="protein sequence ID" value="KML46352.1"/>
    <property type="molecule type" value="Genomic_DNA"/>
</dbReference>
<dbReference type="PIRSF" id="PIRSF037599">
    <property type="entry name" value="GDPMH"/>
    <property type="match status" value="1"/>
</dbReference>
<dbReference type="RefSeq" id="WP_048251520.1">
    <property type="nucleotide sequence ID" value="NZ_LDWR01000079.1"/>
</dbReference>
<dbReference type="Pfam" id="PF00293">
    <property type="entry name" value="NUDIX"/>
    <property type="match status" value="1"/>
</dbReference>
<evidence type="ECO:0000256" key="1">
    <source>
        <dbReference type="ARBA" id="ARBA00022723"/>
    </source>
</evidence>
<evidence type="ECO:0000259" key="7">
    <source>
        <dbReference type="PROSITE" id="PS51462"/>
    </source>
</evidence>
<organism evidence="8 9">
    <name type="scientific">Burkholderia cepacia</name>
    <name type="common">Pseudomonas cepacia</name>
    <dbReference type="NCBI Taxonomy" id="292"/>
    <lineage>
        <taxon>Bacteria</taxon>
        <taxon>Pseudomonadati</taxon>
        <taxon>Pseudomonadota</taxon>
        <taxon>Betaproteobacteria</taxon>
        <taxon>Burkholderiales</taxon>
        <taxon>Burkholderiaceae</taxon>
        <taxon>Burkholderia</taxon>
        <taxon>Burkholderia cepacia complex</taxon>
    </lineage>
</organism>
<proteinExistence type="predicted"/>
<dbReference type="PROSITE" id="PS51462">
    <property type="entry name" value="NUDIX"/>
    <property type="match status" value="1"/>
</dbReference>
<feature type="binding site" evidence="5">
    <location>
        <position position="68"/>
    </location>
    <ligand>
        <name>Mg(2+)</name>
        <dbReference type="ChEBI" id="CHEBI:18420"/>
    </ligand>
</feature>
<evidence type="ECO:0000256" key="5">
    <source>
        <dbReference type="PIRSR" id="PIRSR037599-3"/>
    </source>
</evidence>
<feature type="short sequence motif" description="Nudix box" evidence="6">
    <location>
        <begin position="49"/>
        <end position="70"/>
    </location>
</feature>
<keyword evidence="1 5" id="KW-0479">Metal-binding</keyword>
<dbReference type="NCBIfam" id="NF011963">
    <property type="entry name" value="PRK15434.1"/>
    <property type="match status" value="1"/>
</dbReference>
<keyword evidence="3 5" id="KW-0460">Magnesium</keyword>
<dbReference type="PANTHER" id="PTHR43046">
    <property type="entry name" value="GDP-MANNOSE MANNOSYL HYDROLASE"/>
    <property type="match status" value="1"/>
</dbReference>
<comment type="cofactor">
    <cofactor evidence="5">
        <name>Mg(2+)</name>
        <dbReference type="ChEBI" id="CHEBI:18420"/>
    </cofactor>
    <text evidence="5">Binds 1 Mg(2+) ion per subunit.</text>
</comment>
<dbReference type="InterPro" id="IPR033715">
    <property type="entry name" value="GDPMH"/>
</dbReference>
<reference evidence="8 9" key="1">
    <citation type="submission" date="2015-05" db="EMBL/GenBank/DDBJ databases">
        <title>Draft genome of Burkholderia cepacia LK29.</title>
        <authorList>
            <person name="Chan X.Y."/>
        </authorList>
    </citation>
    <scope>NUCLEOTIDE SEQUENCE [LARGE SCALE GENOMIC DNA]</scope>
    <source>
        <strain evidence="8 9">LK29</strain>
    </source>
</reference>
<keyword evidence="2" id="KW-0378">Hydrolase</keyword>
<name>A0A0J5W6B7_BURCE</name>
<accession>A0A0J5W6B7</accession>
<evidence type="ECO:0000256" key="6">
    <source>
        <dbReference type="PIRSR" id="PIRSR037599-4"/>
    </source>
</evidence>
<dbReference type="AlphaFoldDB" id="A0A0J5W6B7"/>
<comment type="caution">
    <text evidence="8">The sequence shown here is derived from an EMBL/GenBank/DDBJ whole genome shotgun (WGS) entry which is preliminary data.</text>
</comment>
<evidence type="ECO:0000256" key="2">
    <source>
        <dbReference type="ARBA" id="ARBA00022801"/>
    </source>
</evidence>
<feature type="site" description="Critical for catalysis" evidence="4">
    <location>
        <position position="125"/>
    </location>
</feature>
<feature type="domain" description="Nudix hydrolase" evidence="7">
    <location>
        <begin position="12"/>
        <end position="151"/>
    </location>
</feature>
<sequence>MLDNASFLQVIGNSPLISIDLIVPDGQGRFLLGRRTNQPAKGYWFAPGGRIRKNERMNDAYRRLCDMELGLRNLELADATLQGVHEHFYDSNFAGVTGLSTHYVVLAYEMPPTPIDLSTLPPDQHTDYRWATPAELLEDETVHHYTKAYFG</sequence>
<protein>
    <recommendedName>
        <fullName evidence="7">Nudix hydrolase domain-containing protein</fullName>
    </recommendedName>
</protein>
<evidence type="ECO:0000256" key="3">
    <source>
        <dbReference type="ARBA" id="ARBA00022842"/>
    </source>
</evidence>
<dbReference type="Proteomes" id="UP000036338">
    <property type="component" value="Unassembled WGS sequence"/>
</dbReference>
<feature type="binding site" evidence="5">
    <location>
        <position position="48"/>
    </location>
    <ligand>
        <name>Mg(2+)</name>
        <dbReference type="ChEBI" id="CHEBI:18420"/>
    </ligand>
</feature>
<feature type="binding site" evidence="5">
    <location>
        <position position="124"/>
    </location>
    <ligand>
        <name>Mg(2+)</name>
        <dbReference type="ChEBI" id="CHEBI:18420"/>
    </ligand>
</feature>
<dbReference type="Gene3D" id="3.90.79.10">
    <property type="entry name" value="Nucleoside Triphosphate Pyrophosphohydrolase"/>
    <property type="match status" value="1"/>
</dbReference>
<dbReference type="PANTHER" id="PTHR43046:SF12">
    <property type="entry name" value="GDP-MANNOSE MANNOSYL HYDROLASE"/>
    <property type="match status" value="1"/>
</dbReference>
<evidence type="ECO:0000313" key="8">
    <source>
        <dbReference type="EMBL" id="KML46352.1"/>
    </source>
</evidence>